<keyword evidence="3" id="KW-1185">Reference proteome</keyword>
<reference evidence="2 3" key="1">
    <citation type="submission" date="2024-07" db="EMBL/GenBank/DDBJ databases">
        <authorList>
            <person name="Akdeniz Z."/>
        </authorList>
    </citation>
    <scope>NUCLEOTIDE SEQUENCE [LARGE SCALE GENOMIC DNA]</scope>
</reference>
<dbReference type="Proteomes" id="UP001642409">
    <property type="component" value="Unassembled WGS sequence"/>
</dbReference>
<protein>
    <submittedName>
        <fullName evidence="2">Putative_reverse transcriptase/endonuclease</fullName>
    </submittedName>
</protein>
<accession>A0ABP1LMM7</accession>
<evidence type="ECO:0000313" key="2">
    <source>
        <dbReference type="EMBL" id="CAL6086543.1"/>
    </source>
</evidence>
<proteinExistence type="predicted"/>
<comment type="caution">
    <text evidence="2">The sequence shown here is derived from an EMBL/GenBank/DDBJ whole genome shotgun (WGS) entry which is preliminary data.</text>
</comment>
<dbReference type="EMBL" id="CAXDID020000394">
    <property type="protein sequence ID" value="CAL6086543.1"/>
    <property type="molecule type" value="Genomic_DNA"/>
</dbReference>
<gene>
    <name evidence="2" type="ORF">HINF_LOCUS63216</name>
</gene>
<sequence>MADITHEEIKRQIEALNDEKSPGPSGIAPLHLKLLLGHFDFIQLITIAFNEIIQLKNIVPDNRLYKFDHKFLIKDNNLTRDPNGDLKTRPIACAEQLLNVLTALLKEEFKRILQLTQTNMQTKLAANYKLNSKWHKQQKMASPLQTSMSNQPSTAQDTISQLLKRKQCRSRNTQIHYVCNKSQIE</sequence>
<feature type="region of interest" description="Disordered" evidence="1">
    <location>
        <begin position="139"/>
        <end position="159"/>
    </location>
</feature>
<evidence type="ECO:0000256" key="1">
    <source>
        <dbReference type="SAM" id="MobiDB-lite"/>
    </source>
</evidence>
<name>A0ABP1LMM7_9EUKA</name>
<evidence type="ECO:0000313" key="3">
    <source>
        <dbReference type="Proteomes" id="UP001642409"/>
    </source>
</evidence>
<organism evidence="2 3">
    <name type="scientific">Hexamita inflata</name>
    <dbReference type="NCBI Taxonomy" id="28002"/>
    <lineage>
        <taxon>Eukaryota</taxon>
        <taxon>Metamonada</taxon>
        <taxon>Diplomonadida</taxon>
        <taxon>Hexamitidae</taxon>
        <taxon>Hexamitinae</taxon>
        <taxon>Hexamita</taxon>
    </lineage>
</organism>